<dbReference type="PANTHER" id="PTHR36369">
    <property type="entry name" value="TRANSMEMBRANE PROTEIN"/>
    <property type="match status" value="1"/>
</dbReference>
<comment type="caution">
    <text evidence="2">The sequence shown here is derived from an EMBL/GenBank/DDBJ whole genome shotgun (WGS) entry which is preliminary data.</text>
</comment>
<accession>A0AAE1UYX5</accession>
<keyword evidence="3" id="KW-1185">Reference proteome</keyword>
<dbReference type="AlphaFoldDB" id="A0AAE1UYX5"/>
<feature type="compositionally biased region" description="Low complexity" evidence="1">
    <location>
        <begin position="122"/>
        <end position="136"/>
    </location>
</feature>
<evidence type="ECO:0000256" key="1">
    <source>
        <dbReference type="SAM" id="MobiDB-lite"/>
    </source>
</evidence>
<dbReference type="PANTHER" id="PTHR36369:SF1">
    <property type="entry name" value="TRANSMEMBRANE PROTEIN"/>
    <property type="match status" value="1"/>
</dbReference>
<evidence type="ECO:0000313" key="2">
    <source>
        <dbReference type="EMBL" id="KAK4342354.1"/>
    </source>
</evidence>
<dbReference type="EMBL" id="JAVYJV010000021">
    <property type="protein sequence ID" value="KAK4342354.1"/>
    <property type="molecule type" value="Genomic_DNA"/>
</dbReference>
<feature type="region of interest" description="Disordered" evidence="1">
    <location>
        <begin position="120"/>
        <end position="141"/>
    </location>
</feature>
<dbReference type="Proteomes" id="UP001291623">
    <property type="component" value="Unassembled WGS sequence"/>
</dbReference>
<reference evidence="2" key="1">
    <citation type="submission" date="2023-12" db="EMBL/GenBank/DDBJ databases">
        <title>Genome assembly of Anisodus tanguticus.</title>
        <authorList>
            <person name="Wang Y.-J."/>
        </authorList>
    </citation>
    <scope>NUCLEOTIDE SEQUENCE</scope>
    <source>
        <strain evidence="2">KB-2021</strain>
        <tissue evidence="2">Leaf</tissue>
    </source>
</reference>
<name>A0AAE1UYX5_9SOLA</name>
<proteinExistence type="predicted"/>
<protein>
    <submittedName>
        <fullName evidence="2">Uncharacterized protein</fullName>
    </submittedName>
</protein>
<organism evidence="2 3">
    <name type="scientific">Anisodus tanguticus</name>
    <dbReference type="NCBI Taxonomy" id="243964"/>
    <lineage>
        <taxon>Eukaryota</taxon>
        <taxon>Viridiplantae</taxon>
        <taxon>Streptophyta</taxon>
        <taxon>Embryophyta</taxon>
        <taxon>Tracheophyta</taxon>
        <taxon>Spermatophyta</taxon>
        <taxon>Magnoliopsida</taxon>
        <taxon>eudicotyledons</taxon>
        <taxon>Gunneridae</taxon>
        <taxon>Pentapetalae</taxon>
        <taxon>asterids</taxon>
        <taxon>lamiids</taxon>
        <taxon>Solanales</taxon>
        <taxon>Solanaceae</taxon>
        <taxon>Solanoideae</taxon>
        <taxon>Hyoscyameae</taxon>
        <taxon>Anisodus</taxon>
    </lineage>
</organism>
<evidence type="ECO:0000313" key="3">
    <source>
        <dbReference type="Proteomes" id="UP001291623"/>
    </source>
</evidence>
<sequence length="251" mass="27945">MKLIELCGTSESEFANVRPCAALVSTSMNDLCFDVFGTSNEKKDPKAVKGNRVLVYPLEALAFDYLSFGFFSVINSVWTWVAVITAAVSLWRIKTFSTLPIPEPRGDFFVHAPSPCPQRKTVVTSSSSSSSSQVERVSSDELASNESSFAALGNEEGAKGKLTVYFKQDDGGECDGDEDGDEEGEHDGVELSKEWFEYWEKLLKMRKGETGWYCYQDMKVIDGSVVRLWDGCRRRRNAEATTFSVGIITTW</sequence>
<gene>
    <name evidence="2" type="ORF">RND71_038170</name>
</gene>